<comment type="similarity">
    <text evidence="2 7">Belongs to the ExbD/TolR family.</text>
</comment>
<dbReference type="AlphaFoldDB" id="S2LKE2"/>
<evidence type="ECO:0000256" key="2">
    <source>
        <dbReference type="ARBA" id="ARBA00005811"/>
    </source>
</evidence>
<evidence type="ECO:0008006" key="10">
    <source>
        <dbReference type="Google" id="ProtNLM"/>
    </source>
</evidence>
<evidence type="ECO:0000256" key="7">
    <source>
        <dbReference type="RuleBase" id="RU003879"/>
    </source>
</evidence>
<keyword evidence="9" id="KW-1185">Reference proteome</keyword>
<dbReference type="Gene3D" id="3.30.420.270">
    <property type="match status" value="1"/>
</dbReference>
<evidence type="ECO:0000256" key="6">
    <source>
        <dbReference type="ARBA" id="ARBA00023136"/>
    </source>
</evidence>
<keyword evidence="7" id="KW-0813">Transport</keyword>
<comment type="subcellular location">
    <subcellularLocation>
        <location evidence="1">Cell membrane</location>
        <topology evidence="1">Single-pass membrane protein</topology>
    </subcellularLocation>
    <subcellularLocation>
        <location evidence="7">Cell membrane</location>
        <topology evidence="7">Single-pass type II membrane protein</topology>
    </subcellularLocation>
</comment>
<keyword evidence="3" id="KW-1003">Cell membrane</keyword>
<dbReference type="GO" id="GO:0022857">
    <property type="term" value="F:transmembrane transporter activity"/>
    <property type="evidence" value="ECO:0007669"/>
    <property type="project" value="InterPro"/>
</dbReference>
<accession>S2LKE2</accession>
<dbReference type="InterPro" id="IPR003400">
    <property type="entry name" value="ExbD"/>
</dbReference>
<name>S2LKE2_BILW3</name>
<proteinExistence type="inferred from homology"/>
<dbReference type="HOGENOM" id="CLU_085305_3_2_7"/>
<keyword evidence="6" id="KW-0472">Membrane</keyword>
<evidence type="ECO:0000256" key="5">
    <source>
        <dbReference type="ARBA" id="ARBA00022989"/>
    </source>
</evidence>
<dbReference type="GO" id="GO:0005886">
    <property type="term" value="C:plasma membrane"/>
    <property type="evidence" value="ECO:0007669"/>
    <property type="project" value="UniProtKB-SubCell"/>
</dbReference>
<sequence length="135" mass="15158">MKIKRRKRARNSMSITPLVDVVFLLLLFFALTLHFSPEEAISVELPTSSSAKQQSETEIILTVTPEGVIRLNGKDVPSQSLETELASLRKIDEKQAVQVRADQEVEVGKLVAIIDAIRNAGFQHFDLMTQQVNRK</sequence>
<comment type="caution">
    <text evidence="8">The sequence shown here is derived from an EMBL/GenBank/DDBJ whole genome shotgun (WGS) entry which is preliminary data.</text>
</comment>
<evidence type="ECO:0000256" key="1">
    <source>
        <dbReference type="ARBA" id="ARBA00004162"/>
    </source>
</evidence>
<dbReference type="GeneID" id="78087401"/>
<keyword evidence="4 7" id="KW-0812">Transmembrane</keyword>
<evidence type="ECO:0000313" key="8">
    <source>
        <dbReference type="EMBL" id="EPC05704.1"/>
    </source>
</evidence>
<reference evidence="8 9" key="2">
    <citation type="submission" date="2013-04" db="EMBL/GenBank/DDBJ databases">
        <title>The Genome Sequence of Bilophila wadsworthia 3_1_6.</title>
        <authorList>
            <consortium name="The Broad Institute Genomics Platform"/>
            <person name="Earl A."/>
            <person name="Ward D."/>
            <person name="Feldgarden M."/>
            <person name="Gevers D."/>
            <person name="Sibley C."/>
            <person name="Strauss J."/>
            <person name="Allen-Vercoe E."/>
            <person name="Walker B."/>
            <person name="Young S."/>
            <person name="Zeng Q."/>
            <person name="Gargeya S."/>
            <person name="Fitzgerald M."/>
            <person name="Haas B."/>
            <person name="Abouelleil A."/>
            <person name="Allen A.W."/>
            <person name="Alvarado L."/>
            <person name="Arachchi H.M."/>
            <person name="Berlin A.M."/>
            <person name="Chapman S.B."/>
            <person name="Gainer-Dewar J."/>
            <person name="Goldberg J."/>
            <person name="Griggs A."/>
            <person name="Gujja S."/>
            <person name="Hansen M."/>
            <person name="Howarth C."/>
            <person name="Imamovic A."/>
            <person name="Ireland A."/>
            <person name="Larimer J."/>
            <person name="McCowan C."/>
            <person name="Murphy C."/>
            <person name="Pearson M."/>
            <person name="Poon T.W."/>
            <person name="Priest M."/>
            <person name="Roberts A."/>
            <person name="Saif S."/>
            <person name="Shea T."/>
            <person name="Sisk P."/>
            <person name="Sykes S."/>
            <person name="Wortman J."/>
            <person name="Nusbaum C."/>
            <person name="Birren B."/>
        </authorList>
    </citation>
    <scope>NUCLEOTIDE SEQUENCE [LARGE SCALE GENOMIC DNA]</scope>
    <source>
        <strain evidence="8 9">3_1_6</strain>
    </source>
</reference>
<dbReference type="Proteomes" id="UP000006034">
    <property type="component" value="Unassembled WGS sequence"/>
</dbReference>
<keyword evidence="7" id="KW-0653">Protein transport</keyword>
<keyword evidence="5" id="KW-1133">Transmembrane helix</keyword>
<protein>
    <recommendedName>
        <fullName evidence="10">Biopolymer transporter ExbD</fullName>
    </recommendedName>
</protein>
<dbReference type="Pfam" id="PF02472">
    <property type="entry name" value="ExbD"/>
    <property type="match status" value="1"/>
</dbReference>
<dbReference type="GO" id="GO:0015031">
    <property type="term" value="P:protein transport"/>
    <property type="evidence" value="ECO:0007669"/>
    <property type="project" value="UniProtKB-KW"/>
</dbReference>
<dbReference type="PANTHER" id="PTHR30558">
    <property type="entry name" value="EXBD MEMBRANE COMPONENT OF PMF-DRIVEN MACROMOLECULE IMPORT SYSTEM"/>
    <property type="match status" value="1"/>
</dbReference>
<dbReference type="STRING" id="563192.HMPREF0179_05303"/>
<reference evidence="8 9" key="1">
    <citation type="submission" date="2010-10" db="EMBL/GenBank/DDBJ databases">
        <authorList>
            <consortium name="The Broad Institute Genome Sequencing Platform"/>
            <person name="Ward D."/>
            <person name="Earl A."/>
            <person name="Feldgarden M."/>
            <person name="Young S.K."/>
            <person name="Gargeya S."/>
            <person name="Zeng Q."/>
            <person name="Alvarado L."/>
            <person name="Berlin A."/>
            <person name="Bochicchio J."/>
            <person name="Chapman S.B."/>
            <person name="Chen Z."/>
            <person name="Freedman E."/>
            <person name="Gellesch M."/>
            <person name="Goldberg J."/>
            <person name="Griggs A."/>
            <person name="Gujja S."/>
            <person name="Heilman E."/>
            <person name="Heiman D."/>
            <person name="Howarth C."/>
            <person name="Mehta T."/>
            <person name="Neiman D."/>
            <person name="Pearson M."/>
            <person name="Roberts A."/>
            <person name="Saif S."/>
            <person name="Shea T."/>
            <person name="Shenoy N."/>
            <person name="Sisk P."/>
            <person name="Stolte C."/>
            <person name="Sykes S."/>
            <person name="White J."/>
            <person name="Yandava C."/>
            <person name="Allen-Vercoe E."/>
            <person name="Sibley C."/>
            <person name="Ambrose C.E."/>
            <person name="Strauss J."/>
            <person name="Daigneault M."/>
            <person name="Haas B."/>
            <person name="Nusbaum C."/>
            <person name="Birren B."/>
        </authorList>
    </citation>
    <scope>NUCLEOTIDE SEQUENCE [LARGE SCALE GENOMIC DNA]</scope>
    <source>
        <strain evidence="8 9">3_1_6</strain>
    </source>
</reference>
<gene>
    <name evidence="8" type="ORF">HMPREF0179_05303</name>
</gene>
<evidence type="ECO:0000313" key="9">
    <source>
        <dbReference type="Proteomes" id="UP000006034"/>
    </source>
</evidence>
<organism evidence="8 9">
    <name type="scientific">Bilophila wadsworthia (strain 3_1_6)</name>
    <dbReference type="NCBI Taxonomy" id="563192"/>
    <lineage>
        <taxon>Bacteria</taxon>
        <taxon>Pseudomonadati</taxon>
        <taxon>Thermodesulfobacteriota</taxon>
        <taxon>Desulfovibrionia</taxon>
        <taxon>Desulfovibrionales</taxon>
        <taxon>Desulfovibrionaceae</taxon>
        <taxon>Bilophila</taxon>
    </lineage>
</organism>
<evidence type="ECO:0000256" key="4">
    <source>
        <dbReference type="ARBA" id="ARBA00022692"/>
    </source>
</evidence>
<dbReference type="RefSeq" id="WP_016361025.1">
    <property type="nucleotide sequence ID" value="NZ_KE150240.1"/>
</dbReference>
<evidence type="ECO:0000256" key="3">
    <source>
        <dbReference type="ARBA" id="ARBA00022475"/>
    </source>
</evidence>
<dbReference type="EMBL" id="ADCP02000003">
    <property type="protein sequence ID" value="EPC05704.1"/>
    <property type="molecule type" value="Genomic_DNA"/>
</dbReference>
<dbReference type="eggNOG" id="COG0848">
    <property type="taxonomic scope" value="Bacteria"/>
</dbReference>